<dbReference type="EMBL" id="CAXITT010000376">
    <property type="protein sequence ID" value="CAL1540282.1"/>
    <property type="molecule type" value="Genomic_DNA"/>
</dbReference>
<dbReference type="InterPro" id="IPR019128">
    <property type="entry name" value="Dcc1"/>
</dbReference>
<keyword evidence="3" id="KW-0235">DNA replication</keyword>
<proteinExistence type="inferred from homology"/>
<dbReference type="GO" id="GO:0000775">
    <property type="term" value="C:chromosome, centromeric region"/>
    <property type="evidence" value="ECO:0007669"/>
    <property type="project" value="TreeGrafter"/>
</dbReference>
<reference evidence="4 5" key="1">
    <citation type="submission" date="2024-04" db="EMBL/GenBank/DDBJ databases">
        <authorList>
            <consortium name="Genoscope - CEA"/>
            <person name="William W."/>
        </authorList>
    </citation>
    <scope>NUCLEOTIDE SEQUENCE [LARGE SCALE GENOMIC DNA]</scope>
</reference>
<accession>A0AAV2I2A2</accession>
<evidence type="ECO:0000313" key="5">
    <source>
        <dbReference type="Proteomes" id="UP001497497"/>
    </source>
</evidence>
<sequence length="398" mass="45608">MESPMPARSLSDISCILEFAKLDAADLKPCVQCLYFSEHLENDMFKLIELDEPVLEALQHGNKVEIRGDPSEGAVLVTDSLTYDLKEAETSNSMLLLSQLTFGAELQKVADREIANKQVTSVVHNYYEIRPIKPRLKKLHMLLMNNPYRGPECEGDELDTGKNYTFRELQSCIQASDKELRAGLLKMNACDIKGKWRLLDFEFSGSVIYHIIQLCEERNWLSEGVNMEECCQVLGELFPREVIEHLVQCYSREDDASAETGESRRIYFLSEDKICKHFAELCLRNSGKFNLNDFLRAWQESVPEGMKTSISQLEGMALMDKDSNPPVIWFYNVDELPEEISERFEALFEEKKKWSLDEITPYVKDLTDDKTDVGALLTKFARASLQQGIKMFSSRKTS</sequence>
<dbReference type="PANTHER" id="PTHR13395:SF6">
    <property type="entry name" value="SISTER CHROMATID COHESION PROTEIN DCC1"/>
    <property type="match status" value="1"/>
</dbReference>
<gene>
    <name evidence="4" type="ORF">GSLYS_00013942001</name>
</gene>
<dbReference type="GO" id="GO:0006260">
    <property type="term" value="P:DNA replication"/>
    <property type="evidence" value="ECO:0007669"/>
    <property type="project" value="UniProtKB-KW"/>
</dbReference>
<evidence type="ECO:0000256" key="1">
    <source>
        <dbReference type="ARBA" id="ARBA00007017"/>
    </source>
</evidence>
<dbReference type="GO" id="GO:0000785">
    <property type="term" value="C:chromatin"/>
    <property type="evidence" value="ECO:0007669"/>
    <property type="project" value="TreeGrafter"/>
</dbReference>
<dbReference type="PANTHER" id="PTHR13395">
    <property type="entry name" value="SISTER CHROMATID COHESION PROTEIN DCC1-RELATED"/>
    <property type="match status" value="1"/>
</dbReference>
<evidence type="ECO:0000256" key="2">
    <source>
        <dbReference type="ARBA" id="ARBA00017682"/>
    </source>
</evidence>
<keyword evidence="5" id="KW-1185">Reference proteome</keyword>
<dbReference type="Proteomes" id="UP001497497">
    <property type="component" value="Unassembled WGS sequence"/>
</dbReference>
<comment type="similarity">
    <text evidence="1">Belongs to the DCC1 family.</text>
</comment>
<evidence type="ECO:0000313" key="4">
    <source>
        <dbReference type="EMBL" id="CAL1540282.1"/>
    </source>
</evidence>
<dbReference type="GO" id="GO:0031390">
    <property type="term" value="C:Ctf18 RFC-like complex"/>
    <property type="evidence" value="ECO:0007669"/>
    <property type="project" value="InterPro"/>
</dbReference>
<dbReference type="GO" id="GO:0034088">
    <property type="term" value="P:maintenance of mitotic sister chromatid cohesion"/>
    <property type="evidence" value="ECO:0007669"/>
    <property type="project" value="TreeGrafter"/>
</dbReference>
<comment type="caution">
    <text evidence="4">The sequence shown here is derived from an EMBL/GenBank/DDBJ whole genome shotgun (WGS) entry which is preliminary data.</text>
</comment>
<evidence type="ECO:0000256" key="3">
    <source>
        <dbReference type="ARBA" id="ARBA00022705"/>
    </source>
</evidence>
<dbReference type="AlphaFoldDB" id="A0AAV2I2A2"/>
<protein>
    <recommendedName>
        <fullName evidence="2">Sister chromatid cohesion protein DCC1</fullName>
    </recommendedName>
</protein>
<name>A0AAV2I2A2_LYMST</name>
<dbReference type="Pfam" id="PF09724">
    <property type="entry name" value="Dcc1"/>
    <property type="match status" value="1"/>
</dbReference>
<organism evidence="4 5">
    <name type="scientific">Lymnaea stagnalis</name>
    <name type="common">Great pond snail</name>
    <name type="synonym">Helix stagnalis</name>
    <dbReference type="NCBI Taxonomy" id="6523"/>
    <lineage>
        <taxon>Eukaryota</taxon>
        <taxon>Metazoa</taxon>
        <taxon>Spiralia</taxon>
        <taxon>Lophotrochozoa</taxon>
        <taxon>Mollusca</taxon>
        <taxon>Gastropoda</taxon>
        <taxon>Heterobranchia</taxon>
        <taxon>Euthyneura</taxon>
        <taxon>Panpulmonata</taxon>
        <taxon>Hygrophila</taxon>
        <taxon>Lymnaeoidea</taxon>
        <taxon>Lymnaeidae</taxon>
        <taxon>Lymnaea</taxon>
    </lineage>
</organism>